<dbReference type="PANTHER" id="PTHR12110">
    <property type="entry name" value="HYDROXYPYRUVATE ISOMERASE"/>
    <property type="match status" value="1"/>
</dbReference>
<dbReference type="GO" id="GO:0016853">
    <property type="term" value="F:isomerase activity"/>
    <property type="evidence" value="ECO:0007669"/>
    <property type="project" value="UniProtKB-KW"/>
</dbReference>
<dbReference type="PANTHER" id="PTHR12110:SF21">
    <property type="entry name" value="XYLOSE ISOMERASE-LIKE TIM BARREL DOMAIN-CONTAINING PROTEIN"/>
    <property type="match status" value="1"/>
</dbReference>
<comment type="caution">
    <text evidence="2">The sequence shown here is derived from an EMBL/GenBank/DDBJ whole genome shotgun (WGS) entry which is preliminary data.</text>
</comment>
<dbReference type="AlphaFoldDB" id="A0A9D2SHL6"/>
<feature type="domain" description="Xylose isomerase-like TIM barrel" evidence="1">
    <location>
        <begin position="25"/>
        <end position="271"/>
    </location>
</feature>
<protein>
    <submittedName>
        <fullName evidence="2">Sugar phosphate isomerase/epimerase</fullName>
    </submittedName>
</protein>
<dbReference type="Proteomes" id="UP000823910">
    <property type="component" value="Unassembled WGS sequence"/>
</dbReference>
<sequence>MKYIGRRQISVMNIQYKYFPLSLFLDDAVRFGVENVELWGASPHFHMEDMTYAQIRDVRREIESRKLNLVCFTPEQCVYPVNLASDNEDTRRRSRKFFENSIRAAGELGCKKVLVTSGTGYFDESNREDAWKWAADGLYALGEMAADYGTVLALEVLRRDESNLVHDLPSLLRMLNELNHPAVGGMIDTIPMALAGERPAQYLESLGDKLVHIHFIDGAPRGHLAWGDGVLDMEGYLAELDAYPYKGYLSLEITDGRYFTDPSSSVEKSIKRLWSVL</sequence>
<name>A0A9D2SHL6_9FIRM</name>
<dbReference type="EMBL" id="DWWT01000017">
    <property type="protein sequence ID" value="HJC05363.1"/>
    <property type="molecule type" value="Genomic_DNA"/>
</dbReference>
<accession>A0A9D2SHL6</accession>
<evidence type="ECO:0000313" key="3">
    <source>
        <dbReference type="Proteomes" id="UP000823910"/>
    </source>
</evidence>
<dbReference type="Pfam" id="PF01261">
    <property type="entry name" value="AP_endonuc_2"/>
    <property type="match status" value="1"/>
</dbReference>
<gene>
    <name evidence="2" type="ORF">H9704_04315</name>
</gene>
<proteinExistence type="predicted"/>
<evidence type="ECO:0000259" key="1">
    <source>
        <dbReference type="Pfam" id="PF01261"/>
    </source>
</evidence>
<dbReference type="InterPro" id="IPR013022">
    <property type="entry name" value="Xyl_isomerase-like_TIM-brl"/>
</dbReference>
<dbReference type="SUPFAM" id="SSF51658">
    <property type="entry name" value="Xylose isomerase-like"/>
    <property type="match status" value="1"/>
</dbReference>
<evidence type="ECO:0000313" key="2">
    <source>
        <dbReference type="EMBL" id="HJC05363.1"/>
    </source>
</evidence>
<organism evidence="2 3">
    <name type="scientific">Candidatus Enterocloster excrementipullorum</name>
    <dbReference type="NCBI Taxonomy" id="2838559"/>
    <lineage>
        <taxon>Bacteria</taxon>
        <taxon>Bacillati</taxon>
        <taxon>Bacillota</taxon>
        <taxon>Clostridia</taxon>
        <taxon>Lachnospirales</taxon>
        <taxon>Lachnospiraceae</taxon>
        <taxon>Enterocloster</taxon>
    </lineage>
</organism>
<reference evidence="2" key="1">
    <citation type="journal article" date="2021" name="PeerJ">
        <title>Extensive microbial diversity within the chicken gut microbiome revealed by metagenomics and culture.</title>
        <authorList>
            <person name="Gilroy R."/>
            <person name="Ravi A."/>
            <person name="Getino M."/>
            <person name="Pursley I."/>
            <person name="Horton D.L."/>
            <person name="Alikhan N.F."/>
            <person name="Baker D."/>
            <person name="Gharbi K."/>
            <person name="Hall N."/>
            <person name="Watson M."/>
            <person name="Adriaenssens E.M."/>
            <person name="Foster-Nyarko E."/>
            <person name="Jarju S."/>
            <person name="Secka A."/>
            <person name="Antonio M."/>
            <person name="Oren A."/>
            <person name="Chaudhuri R.R."/>
            <person name="La Ragione R."/>
            <person name="Hildebrand F."/>
            <person name="Pallen M.J."/>
        </authorList>
    </citation>
    <scope>NUCLEOTIDE SEQUENCE</scope>
    <source>
        <strain evidence="2">CHK180-15479</strain>
    </source>
</reference>
<dbReference type="Gene3D" id="3.20.20.150">
    <property type="entry name" value="Divalent-metal-dependent TIM barrel enzymes"/>
    <property type="match status" value="1"/>
</dbReference>
<dbReference type="InterPro" id="IPR050312">
    <property type="entry name" value="IolE/XylAMocC-like"/>
</dbReference>
<keyword evidence="2" id="KW-0413">Isomerase</keyword>
<reference evidence="2" key="2">
    <citation type="submission" date="2021-04" db="EMBL/GenBank/DDBJ databases">
        <authorList>
            <person name="Gilroy R."/>
        </authorList>
    </citation>
    <scope>NUCLEOTIDE SEQUENCE</scope>
    <source>
        <strain evidence="2">CHK180-15479</strain>
    </source>
</reference>
<dbReference type="InterPro" id="IPR036237">
    <property type="entry name" value="Xyl_isomerase-like_sf"/>
</dbReference>